<keyword evidence="3" id="KW-1185">Reference proteome</keyword>
<dbReference type="OrthoDB" id="2273864at2759"/>
<dbReference type="Proteomes" id="UP000007800">
    <property type="component" value="Unassembled WGS sequence"/>
</dbReference>
<dbReference type="EMBL" id="GG677223">
    <property type="protein sequence ID" value="EER10860.1"/>
    <property type="molecule type" value="Genomic_DNA"/>
</dbReference>
<proteinExistence type="predicted"/>
<dbReference type="InterPro" id="IPR041588">
    <property type="entry name" value="Integrase_H2C2"/>
</dbReference>
<evidence type="ECO:0000313" key="2">
    <source>
        <dbReference type="EMBL" id="EER10860.1"/>
    </source>
</evidence>
<dbReference type="GeneID" id="9055558"/>
<protein>
    <recommendedName>
        <fullName evidence="1">Integrase zinc-binding domain-containing protein</fullName>
    </recommendedName>
</protein>
<feature type="non-terminal residue" evidence="2">
    <location>
        <position position="1"/>
    </location>
</feature>
<dbReference type="Gene3D" id="1.10.340.70">
    <property type="match status" value="1"/>
</dbReference>
<dbReference type="AlphaFoldDB" id="C5KXD2"/>
<feature type="domain" description="Integrase zinc-binding" evidence="1">
    <location>
        <begin position="39"/>
        <end position="98"/>
    </location>
</feature>
<dbReference type="RefSeq" id="XP_002779065.1">
    <property type="nucleotide sequence ID" value="XM_002779019.1"/>
</dbReference>
<dbReference type="InParanoid" id="C5KXD2"/>
<evidence type="ECO:0000313" key="3">
    <source>
        <dbReference type="Proteomes" id="UP000007800"/>
    </source>
</evidence>
<accession>C5KXD2</accession>
<sequence length="109" mass="12262">CSDFTASYIRNLKKFFNIDDDGLVLRTVEAPDGRPTIVVPSTLASEVIEAVHVCAGHPGRDRTRQLVSRYFWCKGLFPLSRSANRIVCSCDTCRRTKSTRLHRHALGRA</sequence>
<gene>
    <name evidence="2" type="ORF">Pmar_PMAR026787</name>
</gene>
<evidence type="ECO:0000259" key="1">
    <source>
        <dbReference type="Pfam" id="PF17921"/>
    </source>
</evidence>
<feature type="non-terminal residue" evidence="2">
    <location>
        <position position="109"/>
    </location>
</feature>
<reference evidence="2 3" key="1">
    <citation type="submission" date="2008-07" db="EMBL/GenBank/DDBJ databases">
        <authorList>
            <person name="El-Sayed N."/>
            <person name="Caler E."/>
            <person name="Inman J."/>
            <person name="Amedeo P."/>
            <person name="Hass B."/>
            <person name="Wortman J."/>
        </authorList>
    </citation>
    <scope>NUCLEOTIDE SEQUENCE [LARGE SCALE GENOMIC DNA]</scope>
    <source>
        <strain evidence="3">ATCC 50983 / TXsc</strain>
    </source>
</reference>
<name>C5KXD2_PERM5</name>
<dbReference type="Pfam" id="PF17921">
    <property type="entry name" value="Integrase_H2C2"/>
    <property type="match status" value="1"/>
</dbReference>
<organism evidence="3">
    <name type="scientific">Perkinsus marinus (strain ATCC 50983 / TXsc)</name>
    <dbReference type="NCBI Taxonomy" id="423536"/>
    <lineage>
        <taxon>Eukaryota</taxon>
        <taxon>Sar</taxon>
        <taxon>Alveolata</taxon>
        <taxon>Perkinsozoa</taxon>
        <taxon>Perkinsea</taxon>
        <taxon>Perkinsida</taxon>
        <taxon>Perkinsidae</taxon>
        <taxon>Perkinsus</taxon>
    </lineage>
</organism>